<reference evidence="8 9" key="1">
    <citation type="journal article" date="2021" name="Sci. Rep.">
        <title>Genome sequencing of the multicellular alga Astrephomene provides insights into convergent evolution of germ-soma differentiation.</title>
        <authorList>
            <person name="Yamashita S."/>
            <person name="Yamamoto K."/>
            <person name="Matsuzaki R."/>
            <person name="Suzuki S."/>
            <person name="Yamaguchi H."/>
            <person name="Hirooka S."/>
            <person name="Minakuchi Y."/>
            <person name="Miyagishima S."/>
            <person name="Kawachi M."/>
            <person name="Toyoda A."/>
            <person name="Nozaki H."/>
        </authorList>
    </citation>
    <scope>NUCLEOTIDE SEQUENCE [LARGE SCALE GENOMIC DNA]</scope>
    <source>
        <strain evidence="8 9">NIES-4017</strain>
    </source>
</reference>
<name>A0AAD3DU58_9CHLO</name>
<feature type="domain" description="EF-hand" evidence="7">
    <location>
        <begin position="119"/>
        <end position="154"/>
    </location>
</feature>
<dbReference type="GO" id="GO:0005737">
    <property type="term" value="C:cytoplasm"/>
    <property type="evidence" value="ECO:0007669"/>
    <property type="project" value="UniProtKB-SubCell"/>
</dbReference>
<comment type="subcellular location">
    <subcellularLocation>
        <location evidence="1">Cytoplasm</location>
    </subcellularLocation>
</comment>
<dbReference type="InterPro" id="IPR051426">
    <property type="entry name" value="Peflin/Sorcin_CaBP"/>
</dbReference>
<proteinExistence type="predicted"/>
<dbReference type="PANTHER" id="PTHR46212">
    <property type="entry name" value="PEFLIN"/>
    <property type="match status" value="1"/>
</dbReference>
<dbReference type="AlphaFoldDB" id="A0AAD3DU58"/>
<dbReference type="Pfam" id="PF13499">
    <property type="entry name" value="EF-hand_7"/>
    <property type="match status" value="1"/>
</dbReference>
<dbReference type="SMART" id="SM00054">
    <property type="entry name" value="EFh"/>
    <property type="match status" value="2"/>
</dbReference>
<dbReference type="PROSITE" id="PS50222">
    <property type="entry name" value="EF_HAND_2"/>
    <property type="match status" value="2"/>
</dbReference>
<comment type="caution">
    <text evidence="8">The sequence shown here is derived from an EMBL/GenBank/DDBJ whole genome shotgun (WGS) entry which is preliminary data.</text>
</comment>
<evidence type="ECO:0000256" key="1">
    <source>
        <dbReference type="ARBA" id="ARBA00004496"/>
    </source>
</evidence>
<feature type="non-terminal residue" evidence="8">
    <location>
        <position position="336"/>
    </location>
</feature>
<dbReference type="GO" id="GO:0048306">
    <property type="term" value="F:calcium-dependent protein binding"/>
    <property type="evidence" value="ECO:0007669"/>
    <property type="project" value="UniProtKB-ARBA"/>
</dbReference>
<organism evidence="8 9">
    <name type="scientific">Astrephomene gubernaculifera</name>
    <dbReference type="NCBI Taxonomy" id="47775"/>
    <lineage>
        <taxon>Eukaryota</taxon>
        <taxon>Viridiplantae</taxon>
        <taxon>Chlorophyta</taxon>
        <taxon>core chlorophytes</taxon>
        <taxon>Chlorophyceae</taxon>
        <taxon>CS clade</taxon>
        <taxon>Chlamydomonadales</taxon>
        <taxon>Astrephomenaceae</taxon>
        <taxon>Astrephomene</taxon>
    </lineage>
</organism>
<evidence type="ECO:0000313" key="9">
    <source>
        <dbReference type="Proteomes" id="UP001054857"/>
    </source>
</evidence>
<evidence type="ECO:0000256" key="2">
    <source>
        <dbReference type="ARBA" id="ARBA00022490"/>
    </source>
</evidence>
<dbReference type="PANTHER" id="PTHR46212:SF3">
    <property type="entry name" value="GH27120P"/>
    <property type="match status" value="1"/>
</dbReference>
<keyword evidence="2" id="KW-0963">Cytoplasm</keyword>
<feature type="compositionally biased region" description="Acidic residues" evidence="6">
    <location>
        <begin position="271"/>
        <end position="282"/>
    </location>
</feature>
<evidence type="ECO:0000313" key="8">
    <source>
        <dbReference type="EMBL" id="GFR47908.1"/>
    </source>
</evidence>
<dbReference type="InterPro" id="IPR002048">
    <property type="entry name" value="EF_hand_dom"/>
</dbReference>
<keyword evidence="3" id="KW-0479">Metal-binding</keyword>
<dbReference type="InterPro" id="IPR011992">
    <property type="entry name" value="EF-hand-dom_pair"/>
</dbReference>
<dbReference type="GO" id="GO:0005509">
    <property type="term" value="F:calcium ion binding"/>
    <property type="evidence" value="ECO:0007669"/>
    <property type="project" value="InterPro"/>
</dbReference>
<evidence type="ECO:0000256" key="6">
    <source>
        <dbReference type="SAM" id="MobiDB-lite"/>
    </source>
</evidence>
<dbReference type="SUPFAM" id="SSF47473">
    <property type="entry name" value="EF-hand"/>
    <property type="match status" value="1"/>
</dbReference>
<feature type="domain" description="EF-hand" evidence="7">
    <location>
        <begin position="83"/>
        <end position="118"/>
    </location>
</feature>
<feature type="region of interest" description="Disordered" evidence="6">
    <location>
        <begin position="264"/>
        <end position="336"/>
    </location>
</feature>
<dbReference type="InterPro" id="IPR018247">
    <property type="entry name" value="EF_Hand_1_Ca_BS"/>
</dbReference>
<accession>A0AAD3DU58</accession>
<gene>
    <name evidence="8" type="ORF">Agub_g9708</name>
</gene>
<protein>
    <recommendedName>
        <fullName evidence="7">EF-hand domain-containing protein</fullName>
    </recommendedName>
</protein>
<keyword evidence="5" id="KW-0106">Calcium</keyword>
<dbReference type="EMBL" id="BMAR01000021">
    <property type="protein sequence ID" value="GFR47908.1"/>
    <property type="molecule type" value="Genomic_DNA"/>
</dbReference>
<dbReference type="Proteomes" id="UP001054857">
    <property type="component" value="Unassembled WGS sequence"/>
</dbReference>
<dbReference type="Gene3D" id="1.10.238.10">
    <property type="entry name" value="EF-hand"/>
    <property type="match status" value="1"/>
</dbReference>
<keyword evidence="9" id="KW-1185">Reference proteome</keyword>
<evidence type="ECO:0000256" key="5">
    <source>
        <dbReference type="ARBA" id="ARBA00022837"/>
    </source>
</evidence>
<dbReference type="PROSITE" id="PS00018">
    <property type="entry name" value="EF_HAND_1"/>
    <property type="match status" value="2"/>
</dbReference>
<evidence type="ECO:0000259" key="7">
    <source>
        <dbReference type="PROSITE" id="PS50222"/>
    </source>
</evidence>
<keyword evidence="4" id="KW-0677">Repeat</keyword>
<evidence type="ECO:0000256" key="4">
    <source>
        <dbReference type="ARBA" id="ARBA00022737"/>
    </source>
</evidence>
<sequence>MNGMHSKEFMQTPPSTPVGVRECGAFEDEQQAPCPSGRPIDHYTPPEHKLSKRELANRLIYAEAKRWSLAHKRVPAPLPLPLGTERCIRQWFQLVDDNGSGRLDAQELEFALQASGIPADTEAIKEIIQMFDFDHDGEINWREFHHFLVNEMMADRDPLGPDYLLPSGTSLPFGSMIGVIRRRKMLSDVERGGIARSFWVVQGPDFLRGLLGAESYALQRDENGRDLMQRIQEIKPPTSWEASPEALEEHKKRIDRLKLFLERTSSCGGGDSEEEEEDDEGSDDQRRSRSGGRCSVTGGGSGKTHGSVCGSRRSSMAGGPASTTQRRRRSSSVTGE</sequence>
<evidence type="ECO:0000256" key="3">
    <source>
        <dbReference type="ARBA" id="ARBA00022723"/>
    </source>
</evidence>